<keyword evidence="2" id="KW-1133">Transmembrane helix</keyword>
<feature type="transmembrane region" description="Helical" evidence="2">
    <location>
        <begin position="49"/>
        <end position="69"/>
    </location>
</feature>
<feature type="domain" description="SPOR" evidence="3">
    <location>
        <begin position="119"/>
        <end position="198"/>
    </location>
</feature>
<dbReference type="PANTHER" id="PTHR38687">
    <property type="entry name" value="CELL DIVISION PROTEIN DEDD-RELATED"/>
    <property type="match status" value="1"/>
</dbReference>
<feature type="compositionally biased region" description="Basic residues" evidence="1">
    <location>
        <begin position="11"/>
        <end position="20"/>
    </location>
</feature>
<keyword evidence="2" id="KW-0472">Membrane</keyword>
<dbReference type="SUPFAM" id="SSF110997">
    <property type="entry name" value="Sporulation related repeat"/>
    <property type="match status" value="1"/>
</dbReference>
<dbReference type="PANTHER" id="PTHR38687:SF2">
    <property type="entry name" value="CELL DIVISION PROTEIN FTSN"/>
    <property type="match status" value="1"/>
</dbReference>
<evidence type="ECO:0000256" key="1">
    <source>
        <dbReference type="SAM" id="MobiDB-lite"/>
    </source>
</evidence>
<evidence type="ECO:0000259" key="3">
    <source>
        <dbReference type="PROSITE" id="PS51724"/>
    </source>
</evidence>
<dbReference type="InterPro" id="IPR036680">
    <property type="entry name" value="SPOR-like_sf"/>
</dbReference>
<sequence length="200" mass="22661">MAQRDYVSRGRTQKNKKTPKKASSSANSHSNSHASSRQSSAPSFHTLPVFRIAIIIALVLGFGVFLWSIKDNVEDDVDTQAARPVAPTEEALPKLPEEEWEYIKTLPGYEVEVDVEAQEKSDKRYLMQCASFRTRAQAEEMKAKIAFQGLEALIRQSTGSNGEWFRVILGPFESKRDAEKAKHSLRKVNIATCQIWYWNL</sequence>
<dbReference type="PROSITE" id="PS51724">
    <property type="entry name" value="SPOR"/>
    <property type="match status" value="1"/>
</dbReference>
<name>A0A6N9TNE0_9ALTE</name>
<dbReference type="Pfam" id="PF05036">
    <property type="entry name" value="SPOR"/>
    <property type="match status" value="1"/>
</dbReference>
<dbReference type="Gene3D" id="3.30.70.1070">
    <property type="entry name" value="Sporulation related repeat"/>
    <property type="match status" value="1"/>
</dbReference>
<dbReference type="InterPro" id="IPR052521">
    <property type="entry name" value="Cell_div_SPOR-domain"/>
</dbReference>
<dbReference type="Proteomes" id="UP000471381">
    <property type="component" value="Unassembled WGS sequence"/>
</dbReference>
<feature type="region of interest" description="Disordered" evidence="1">
    <location>
        <begin position="1"/>
        <end position="41"/>
    </location>
</feature>
<protein>
    <submittedName>
        <fullName evidence="4">Cell division protein FtsN</fullName>
    </submittedName>
</protein>
<dbReference type="InterPro" id="IPR007730">
    <property type="entry name" value="SPOR-like_dom"/>
</dbReference>
<evidence type="ECO:0000313" key="5">
    <source>
        <dbReference type="Proteomes" id="UP000471381"/>
    </source>
</evidence>
<keyword evidence="4" id="KW-0131">Cell cycle</keyword>
<keyword evidence="2" id="KW-0812">Transmembrane</keyword>
<dbReference type="AlphaFoldDB" id="A0A6N9TNE0"/>
<keyword evidence="5" id="KW-1185">Reference proteome</keyword>
<dbReference type="EMBL" id="JAAAWO010000008">
    <property type="protein sequence ID" value="NDW16168.1"/>
    <property type="molecule type" value="Genomic_DNA"/>
</dbReference>
<organism evidence="4 5">
    <name type="scientific">Alteromonas genovensis</name>
    <dbReference type="NCBI Taxonomy" id="471225"/>
    <lineage>
        <taxon>Bacteria</taxon>
        <taxon>Pseudomonadati</taxon>
        <taxon>Pseudomonadota</taxon>
        <taxon>Gammaproteobacteria</taxon>
        <taxon>Alteromonadales</taxon>
        <taxon>Alteromonadaceae</taxon>
        <taxon>Alteromonas/Salinimonas group</taxon>
        <taxon>Alteromonas</taxon>
    </lineage>
</organism>
<gene>
    <name evidence="4" type="ORF">GTQ48_11620</name>
</gene>
<accession>A0A6N9TNE0</accession>
<dbReference type="GO" id="GO:0051301">
    <property type="term" value="P:cell division"/>
    <property type="evidence" value="ECO:0007669"/>
    <property type="project" value="UniProtKB-KW"/>
</dbReference>
<proteinExistence type="predicted"/>
<dbReference type="RefSeq" id="WP_163106860.1">
    <property type="nucleotide sequence ID" value="NZ_JAAAWO010000008.1"/>
</dbReference>
<feature type="compositionally biased region" description="Low complexity" evidence="1">
    <location>
        <begin position="22"/>
        <end position="41"/>
    </location>
</feature>
<keyword evidence="4" id="KW-0132">Cell division</keyword>
<reference evidence="4 5" key="1">
    <citation type="submission" date="2020-01" db="EMBL/GenBank/DDBJ databases">
        <title>Genomes of bacteria type strains.</title>
        <authorList>
            <person name="Chen J."/>
            <person name="Zhu S."/>
            <person name="Yang J."/>
        </authorList>
    </citation>
    <scope>NUCLEOTIDE SEQUENCE [LARGE SCALE GENOMIC DNA]</scope>
    <source>
        <strain evidence="4 5">LMG 24078</strain>
    </source>
</reference>
<evidence type="ECO:0000256" key="2">
    <source>
        <dbReference type="SAM" id="Phobius"/>
    </source>
</evidence>
<dbReference type="GO" id="GO:0042834">
    <property type="term" value="F:peptidoglycan binding"/>
    <property type="evidence" value="ECO:0007669"/>
    <property type="project" value="InterPro"/>
</dbReference>
<comment type="caution">
    <text evidence="4">The sequence shown here is derived from an EMBL/GenBank/DDBJ whole genome shotgun (WGS) entry which is preliminary data.</text>
</comment>
<evidence type="ECO:0000313" key="4">
    <source>
        <dbReference type="EMBL" id="NDW16168.1"/>
    </source>
</evidence>